<keyword evidence="2" id="KW-1185">Reference proteome</keyword>
<comment type="caution">
    <text evidence="1">The sequence shown here is derived from an EMBL/GenBank/DDBJ whole genome shotgun (WGS) entry which is preliminary data.</text>
</comment>
<dbReference type="EMBL" id="QNVV01000007">
    <property type="protein sequence ID" value="REC47694.1"/>
    <property type="molecule type" value="Genomic_DNA"/>
</dbReference>
<dbReference type="AlphaFoldDB" id="A0A3D9B246"/>
<sequence>MTAFIVKNNSEKPISFTAGVIKMSQAFGAQEINNSFTVKPHDSLIVRQTYFKKDSENPQKWFSKFDISPEEGIEMNDPNLSENWKKSSKDNVPTYTFTINK</sequence>
<name>A0A3D9B246_9FLAO</name>
<gene>
    <name evidence="1" type="ORF">DRF67_09515</name>
</gene>
<protein>
    <submittedName>
        <fullName evidence="1">Uncharacterized protein</fullName>
    </submittedName>
</protein>
<proteinExistence type="predicted"/>
<reference evidence="1 2" key="1">
    <citation type="submission" date="2018-06" db="EMBL/GenBank/DDBJ databases">
        <title>Novel Chryseobacterium species.</title>
        <authorList>
            <person name="Newman J."/>
            <person name="Hugo C."/>
            <person name="Oosthuizen L."/>
            <person name="Charimba G."/>
        </authorList>
    </citation>
    <scope>NUCLEOTIDE SEQUENCE [LARGE SCALE GENOMIC DNA]</scope>
    <source>
        <strain evidence="1 2">7_F195</strain>
    </source>
</reference>
<dbReference type="Proteomes" id="UP000256257">
    <property type="component" value="Unassembled WGS sequence"/>
</dbReference>
<evidence type="ECO:0000313" key="1">
    <source>
        <dbReference type="EMBL" id="REC47694.1"/>
    </source>
</evidence>
<evidence type="ECO:0000313" key="2">
    <source>
        <dbReference type="Proteomes" id="UP000256257"/>
    </source>
</evidence>
<organism evidence="1 2">
    <name type="scientific">Chryseobacterium pennipullorum</name>
    <dbReference type="NCBI Taxonomy" id="2258963"/>
    <lineage>
        <taxon>Bacteria</taxon>
        <taxon>Pseudomonadati</taxon>
        <taxon>Bacteroidota</taxon>
        <taxon>Flavobacteriia</taxon>
        <taxon>Flavobacteriales</taxon>
        <taxon>Weeksellaceae</taxon>
        <taxon>Chryseobacterium group</taxon>
        <taxon>Chryseobacterium</taxon>
    </lineage>
</organism>
<accession>A0A3D9B246</accession>